<protein>
    <submittedName>
        <fullName evidence="1">Uncharacterized protein</fullName>
    </submittedName>
</protein>
<keyword evidence="2" id="KW-1185">Reference proteome</keyword>
<reference evidence="1 2" key="1">
    <citation type="submission" date="2021-06" db="EMBL/GenBank/DDBJ databases">
        <authorList>
            <person name="Palmer J.M."/>
        </authorList>
    </citation>
    <scope>NUCLEOTIDE SEQUENCE [LARGE SCALE GENOMIC DNA]</scope>
    <source>
        <strain evidence="1 2">CL_MEX2019</strain>
        <tissue evidence="1">Muscle</tissue>
    </source>
</reference>
<name>A0ABU7EDD2_9TELE</name>
<proteinExistence type="predicted"/>
<dbReference type="EMBL" id="JAHUTJ010052707">
    <property type="protein sequence ID" value="MED6285273.1"/>
    <property type="molecule type" value="Genomic_DNA"/>
</dbReference>
<comment type="caution">
    <text evidence="1">The sequence shown here is derived from an EMBL/GenBank/DDBJ whole genome shotgun (WGS) entry which is preliminary data.</text>
</comment>
<sequence>MPDLTKAPSSRAAEGCLFSETLRAPGHLVPLLPAALTGRRTLSTPLSSTSWSSVWITNGWEKQRVVFKVRKLECLGWRKLRIWSGSQLEVRTRNISVAQFGKFNFNYQHFSLGLGSFYLTELGGRILGTSQHQADHFVPEYKIFLGIPLELI</sequence>
<organism evidence="1 2">
    <name type="scientific">Characodon lateralis</name>
    <dbReference type="NCBI Taxonomy" id="208331"/>
    <lineage>
        <taxon>Eukaryota</taxon>
        <taxon>Metazoa</taxon>
        <taxon>Chordata</taxon>
        <taxon>Craniata</taxon>
        <taxon>Vertebrata</taxon>
        <taxon>Euteleostomi</taxon>
        <taxon>Actinopterygii</taxon>
        <taxon>Neopterygii</taxon>
        <taxon>Teleostei</taxon>
        <taxon>Neoteleostei</taxon>
        <taxon>Acanthomorphata</taxon>
        <taxon>Ovalentaria</taxon>
        <taxon>Atherinomorphae</taxon>
        <taxon>Cyprinodontiformes</taxon>
        <taxon>Goodeidae</taxon>
        <taxon>Characodon</taxon>
    </lineage>
</organism>
<evidence type="ECO:0000313" key="1">
    <source>
        <dbReference type="EMBL" id="MED6285273.1"/>
    </source>
</evidence>
<gene>
    <name evidence="1" type="ORF">CHARACLAT_027634</name>
</gene>
<evidence type="ECO:0000313" key="2">
    <source>
        <dbReference type="Proteomes" id="UP001352852"/>
    </source>
</evidence>
<dbReference type="Proteomes" id="UP001352852">
    <property type="component" value="Unassembled WGS sequence"/>
</dbReference>
<accession>A0ABU7EDD2</accession>